<comment type="caution">
    <text evidence="1">The sequence shown here is derived from an EMBL/GenBank/DDBJ whole genome shotgun (WGS) entry which is preliminary data.</text>
</comment>
<proteinExistence type="predicted"/>
<dbReference type="Proteomes" id="UP000681722">
    <property type="component" value="Unassembled WGS sequence"/>
</dbReference>
<organism evidence="1 3">
    <name type="scientific">Didymodactylos carnosus</name>
    <dbReference type="NCBI Taxonomy" id="1234261"/>
    <lineage>
        <taxon>Eukaryota</taxon>
        <taxon>Metazoa</taxon>
        <taxon>Spiralia</taxon>
        <taxon>Gnathifera</taxon>
        <taxon>Rotifera</taxon>
        <taxon>Eurotatoria</taxon>
        <taxon>Bdelloidea</taxon>
        <taxon>Philodinida</taxon>
        <taxon>Philodinidae</taxon>
        <taxon>Didymodactylos</taxon>
    </lineage>
</organism>
<evidence type="ECO:0000313" key="2">
    <source>
        <dbReference type="EMBL" id="CAF3758084.1"/>
    </source>
</evidence>
<protein>
    <submittedName>
        <fullName evidence="1">Uncharacterized protein</fullName>
    </submittedName>
</protein>
<keyword evidence="3" id="KW-1185">Reference proteome</keyword>
<sequence length="82" mass="9592">MANRPSRATVPVFKITPSAAFYLRSSIYKLTTRKHPQVRTNKKRDIHTYVKAEQVVILLQNTKSWQDEDSKERFTNQVLTLT</sequence>
<dbReference type="EMBL" id="CAJOBC010002915">
    <property type="protein sequence ID" value="CAF3758084.1"/>
    <property type="molecule type" value="Genomic_DNA"/>
</dbReference>
<name>A0A814FQ72_9BILA</name>
<evidence type="ECO:0000313" key="1">
    <source>
        <dbReference type="EMBL" id="CAF0985819.1"/>
    </source>
</evidence>
<dbReference type="AlphaFoldDB" id="A0A814FQ72"/>
<dbReference type="Proteomes" id="UP000663829">
    <property type="component" value="Unassembled WGS sequence"/>
</dbReference>
<dbReference type="EMBL" id="CAJNOQ010002915">
    <property type="protein sequence ID" value="CAF0985819.1"/>
    <property type="molecule type" value="Genomic_DNA"/>
</dbReference>
<gene>
    <name evidence="1" type="ORF">GPM918_LOCUS12994</name>
    <name evidence="2" type="ORF">SRO942_LOCUS12994</name>
</gene>
<reference evidence="1" key="1">
    <citation type="submission" date="2021-02" db="EMBL/GenBank/DDBJ databases">
        <authorList>
            <person name="Nowell W R."/>
        </authorList>
    </citation>
    <scope>NUCLEOTIDE SEQUENCE</scope>
</reference>
<evidence type="ECO:0000313" key="3">
    <source>
        <dbReference type="Proteomes" id="UP000663829"/>
    </source>
</evidence>
<accession>A0A814FQ72</accession>